<dbReference type="AlphaFoldDB" id="A0AAI8KZ61"/>
<reference evidence="2 3" key="1">
    <citation type="submission" date="2018-09" db="EMBL/GenBank/DDBJ databases">
        <title>Production of Trimethoprim by Streptomyces sp. 3E-1.</title>
        <authorList>
            <person name="Kang H.J."/>
            <person name="Kim S.B."/>
        </authorList>
    </citation>
    <scope>NUCLEOTIDE SEQUENCE [LARGE SCALE GENOMIC DNA]</scope>
    <source>
        <strain evidence="2 3">3E-1</strain>
    </source>
</reference>
<keyword evidence="1" id="KW-0812">Transmembrane</keyword>
<dbReference type="KEGG" id="sge:DWG14_04122"/>
<dbReference type="Proteomes" id="UP000265765">
    <property type="component" value="Chromosome"/>
</dbReference>
<organism evidence="2 3">
    <name type="scientific">Streptomyces griseorubiginosus</name>
    <dbReference type="NCBI Taxonomy" id="67304"/>
    <lineage>
        <taxon>Bacteria</taxon>
        <taxon>Bacillati</taxon>
        <taxon>Actinomycetota</taxon>
        <taxon>Actinomycetes</taxon>
        <taxon>Kitasatosporales</taxon>
        <taxon>Streptomycetaceae</taxon>
        <taxon>Streptomyces</taxon>
    </lineage>
</organism>
<protein>
    <submittedName>
        <fullName evidence="2">Uncharacterized protein</fullName>
    </submittedName>
</protein>
<feature type="transmembrane region" description="Helical" evidence="1">
    <location>
        <begin position="29"/>
        <end position="48"/>
    </location>
</feature>
<dbReference type="RefSeq" id="WP_162952069.1">
    <property type="nucleotide sequence ID" value="NZ_CP032427.1"/>
</dbReference>
<evidence type="ECO:0000256" key="1">
    <source>
        <dbReference type="SAM" id="Phobius"/>
    </source>
</evidence>
<evidence type="ECO:0000313" key="2">
    <source>
        <dbReference type="EMBL" id="AYC39879.1"/>
    </source>
</evidence>
<proteinExistence type="predicted"/>
<accession>A0AAI8KZ61</accession>
<keyword evidence="1" id="KW-0472">Membrane</keyword>
<name>A0AAI8KZ61_9ACTN</name>
<gene>
    <name evidence="2" type="ORF">DWG14_04122</name>
</gene>
<evidence type="ECO:0000313" key="3">
    <source>
        <dbReference type="Proteomes" id="UP000265765"/>
    </source>
</evidence>
<dbReference type="EMBL" id="CP032427">
    <property type="protein sequence ID" value="AYC39879.1"/>
    <property type="molecule type" value="Genomic_DNA"/>
</dbReference>
<keyword evidence="1" id="KW-1133">Transmembrane helix</keyword>
<dbReference type="GeneID" id="91287274"/>
<sequence>MNLLLWPLLVLSVLGNAIASFTPADTAVHLAFGTVTALTATTLAVRRLRTGP</sequence>